<dbReference type="Gene3D" id="3.40.33.10">
    <property type="entry name" value="CAP"/>
    <property type="match status" value="1"/>
</dbReference>
<feature type="domain" description="SCP" evidence="8">
    <location>
        <begin position="78"/>
        <end position="200"/>
    </location>
</feature>
<dbReference type="PANTHER" id="PTHR11266">
    <property type="entry name" value="PEROXISOMAL MEMBRANE PROTEIN 2, PXMP2 MPV17"/>
    <property type="match status" value="1"/>
</dbReference>
<dbReference type="SUPFAM" id="SSF55797">
    <property type="entry name" value="PR-1-like"/>
    <property type="match status" value="1"/>
</dbReference>
<feature type="signal peptide" evidence="7">
    <location>
        <begin position="1"/>
        <end position="20"/>
    </location>
</feature>
<keyword evidence="10" id="KW-1185">Reference proteome</keyword>
<comment type="similarity">
    <text evidence="2">Belongs to the peroxisomal membrane protein PXMP2/4 family.</text>
</comment>
<dbReference type="InParanoid" id="D3BJS0"/>
<feature type="chain" id="PRO_5003042307" evidence="7">
    <location>
        <begin position="21"/>
        <end position="537"/>
    </location>
</feature>
<sequence length="537" mass="59465">MKYLFVICLTILYCLSIVNGYGEESANSPGHPNWGERESHALLNALRIYPRGYVRSFFEPYKGKDIGPNVLGSKYPSQSPLYWDYTLLSSSIYHSNDMGTNNCFSHDDCTGGASFGTRVKKFINPKCNSYLGENIAAGMSSGISANTLLICEKGDTPCYPDGTNDGHRSNMMSENYVGVGIGLMPGVAKGSYNYYWTQDFSSCTIGLPSAGYPVHGGSHTIINNEIIFLADFFDSVNGTTPNQKLLRLSNGYAYEMSEEYSETGQLFTVRNANVTECMGYIFEFKTEAGTFRYPSTGSLQVITSPTSTCAAWVSTEVPPSTNNINFGTTLQSSPILTILFITILTMKIFSFLNRKLWNPYLRALDSHPLITKSITTGVLMGTGDVLAQSIEHYTNDDKHKKKFKWDTKRTLTMTSVGMVFSGPCLHFWYKTLDRLVVGEGAMVVAKKIAFDQIAFAPVVISAFIFIMNSINGKTPSQSLTTIKTDLPSALKANWSLWPMAQIICFSIVPPSLRVLYVSTVSVFWNIFLSQLGNKHKK</sequence>
<keyword evidence="3 6" id="KW-0812">Transmembrane</keyword>
<dbReference type="STRING" id="670386.D3BJS0"/>
<reference evidence="9 10" key="1">
    <citation type="journal article" date="2011" name="Genome Res.">
        <title>Phylogeny-wide analysis of social amoeba genomes highlights ancient origins for complex intercellular communication.</title>
        <authorList>
            <person name="Heidel A.J."/>
            <person name="Lawal H.M."/>
            <person name="Felder M."/>
            <person name="Schilde C."/>
            <person name="Helps N.R."/>
            <person name="Tunggal B."/>
            <person name="Rivero F."/>
            <person name="John U."/>
            <person name="Schleicher M."/>
            <person name="Eichinger L."/>
            <person name="Platzer M."/>
            <person name="Noegel A.A."/>
            <person name="Schaap P."/>
            <person name="Gloeckner G."/>
        </authorList>
    </citation>
    <scope>NUCLEOTIDE SEQUENCE [LARGE SCALE GENOMIC DNA]</scope>
    <source>
        <strain evidence="10">ATCC 26659 / Pp 5 / PN500</strain>
    </source>
</reference>
<evidence type="ECO:0000313" key="10">
    <source>
        <dbReference type="Proteomes" id="UP000001396"/>
    </source>
</evidence>
<evidence type="ECO:0000259" key="8">
    <source>
        <dbReference type="Pfam" id="PF00188"/>
    </source>
</evidence>
<feature type="transmembrane region" description="Helical" evidence="6">
    <location>
        <begin position="335"/>
        <end position="352"/>
    </location>
</feature>
<evidence type="ECO:0000256" key="2">
    <source>
        <dbReference type="ARBA" id="ARBA00006824"/>
    </source>
</evidence>
<feature type="transmembrane region" description="Helical" evidence="6">
    <location>
        <begin position="449"/>
        <end position="468"/>
    </location>
</feature>
<dbReference type="GeneID" id="31364277"/>
<dbReference type="AlphaFoldDB" id="D3BJS0"/>
<evidence type="ECO:0000256" key="6">
    <source>
        <dbReference type="SAM" id="Phobius"/>
    </source>
</evidence>
<dbReference type="InterPro" id="IPR007248">
    <property type="entry name" value="Mpv17_PMP22"/>
</dbReference>
<dbReference type="EMBL" id="ADBJ01000038">
    <property type="protein sequence ID" value="EFA78150.1"/>
    <property type="molecule type" value="Genomic_DNA"/>
</dbReference>
<dbReference type="InterPro" id="IPR035940">
    <property type="entry name" value="CAP_sf"/>
</dbReference>
<keyword evidence="4 6" id="KW-1133">Transmembrane helix</keyword>
<organism evidence="9 10">
    <name type="scientific">Heterostelium pallidum (strain ATCC 26659 / Pp 5 / PN500)</name>
    <name type="common">Cellular slime mold</name>
    <name type="synonym">Polysphondylium pallidum</name>
    <dbReference type="NCBI Taxonomy" id="670386"/>
    <lineage>
        <taxon>Eukaryota</taxon>
        <taxon>Amoebozoa</taxon>
        <taxon>Evosea</taxon>
        <taxon>Eumycetozoa</taxon>
        <taxon>Dictyostelia</taxon>
        <taxon>Acytosteliales</taxon>
        <taxon>Acytosteliaceae</taxon>
        <taxon>Heterostelium</taxon>
    </lineage>
</organism>
<dbReference type="PANTHER" id="PTHR11266:SF17">
    <property type="entry name" value="PROTEIN MPV17"/>
    <property type="match status" value="1"/>
</dbReference>
<keyword evidence="5 6" id="KW-0472">Membrane</keyword>
<name>D3BJS0_HETP5</name>
<dbReference type="Pfam" id="PF00188">
    <property type="entry name" value="CAP"/>
    <property type="match status" value="1"/>
</dbReference>
<feature type="transmembrane region" description="Helical" evidence="6">
    <location>
        <begin position="410"/>
        <end position="429"/>
    </location>
</feature>
<keyword evidence="7" id="KW-0732">Signal</keyword>
<dbReference type="GO" id="GO:0005739">
    <property type="term" value="C:mitochondrion"/>
    <property type="evidence" value="ECO:0007669"/>
    <property type="project" value="TreeGrafter"/>
</dbReference>
<accession>D3BJS0</accession>
<dbReference type="Proteomes" id="UP000001396">
    <property type="component" value="Unassembled WGS sequence"/>
</dbReference>
<evidence type="ECO:0000313" key="9">
    <source>
        <dbReference type="EMBL" id="EFA78150.1"/>
    </source>
</evidence>
<comment type="caution">
    <text evidence="9">The sequence shown here is derived from an EMBL/GenBank/DDBJ whole genome shotgun (WGS) entry which is preliminary data.</text>
</comment>
<dbReference type="RefSeq" id="XP_020430276.1">
    <property type="nucleotide sequence ID" value="XM_020579601.1"/>
</dbReference>
<protein>
    <submittedName>
        <fullName evidence="9">Pmp22 family protein</fullName>
    </submittedName>
</protein>
<proteinExistence type="inferred from homology"/>
<dbReference type="CDD" id="cd05379">
    <property type="entry name" value="CAP_bacterial"/>
    <property type="match status" value="1"/>
</dbReference>
<evidence type="ECO:0000256" key="3">
    <source>
        <dbReference type="ARBA" id="ARBA00022692"/>
    </source>
</evidence>
<gene>
    <name evidence="9" type="ORF">PPL_08800</name>
</gene>
<dbReference type="InterPro" id="IPR014044">
    <property type="entry name" value="CAP_dom"/>
</dbReference>
<evidence type="ECO:0000256" key="7">
    <source>
        <dbReference type="SAM" id="SignalP"/>
    </source>
</evidence>
<evidence type="ECO:0000256" key="1">
    <source>
        <dbReference type="ARBA" id="ARBA00004141"/>
    </source>
</evidence>
<dbReference type="GO" id="GO:0016020">
    <property type="term" value="C:membrane"/>
    <property type="evidence" value="ECO:0007669"/>
    <property type="project" value="UniProtKB-SubCell"/>
</dbReference>
<comment type="subcellular location">
    <subcellularLocation>
        <location evidence="1">Membrane</location>
        <topology evidence="1">Multi-pass membrane protein</topology>
    </subcellularLocation>
</comment>
<dbReference type="Pfam" id="PF04117">
    <property type="entry name" value="Mpv17_PMP22"/>
    <property type="match status" value="1"/>
</dbReference>
<evidence type="ECO:0000256" key="5">
    <source>
        <dbReference type="ARBA" id="ARBA00023136"/>
    </source>
</evidence>
<evidence type="ECO:0000256" key="4">
    <source>
        <dbReference type="ARBA" id="ARBA00022989"/>
    </source>
</evidence>